<name>A0A4Y9XZD6_9AGAM</name>
<evidence type="ECO:0000313" key="2">
    <source>
        <dbReference type="EMBL" id="TFY53969.1"/>
    </source>
</evidence>
<dbReference type="EMBL" id="SEOQ01001082">
    <property type="protein sequence ID" value="TFY53969.1"/>
    <property type="molecule type" value="Genomic_DNA"/>
</dbReference>
<organism evidence="2 3">
    <name type="scientific">Dentipellis fragilis</name>
    <dbReference type="NCBI Taxonomy" id="205917"/>
    <lineage>
        <taxon>Eukaryota</taxon>
        <taxon>Fungi</taxon>
        <taxon>Dikarya</taxon>
        <taxon>Basidiomycota</taxon>
        <taxon>Agaricomycotina</taxon>
        <taxon>Agaricomycetes</taxon>
        <taxon>Russulales</taxon>
        <taxon>Hericiaceae</taxon>
        <taxon>Dentipellis</taxon>
    </lineage>
</organism>
<gene>
    <name evidence="2" type="ORF">EVG20_g9897</name>
</gene>
<reference evidence="2 3" key="1">
    <citation type="submission" date="2019-02" db="EMBL/GenBank/DDBJ databases">
        <title>Genome sequencing of the rare red list fungi Dentipellis fragilis.</title>
        <authorList>
            <person name="Buettner E."/>
            <person name="Kellner H."/>
        </authorList>
    </citation>
    <scope>NUCLEOTIDE SEQUENCE [LARGE SCALE GENOMIC DNA]</scope>
    <source>
        <strain evidence="2 3">DSM 105465</strain>
    </source>
</reference>
<dbReference type="Proteomes" id="UP000298327">
    <property type="component" value="Unassembled WGS sequence"/>
</dbReference>
<keyword evidence="3" id="KW-1185">Reference proteome</keyword>
<sequence length="202" mass="21973">MPVRGLRRPRKPRALARKTVVLRGTIPGLTSIACLPQPGIDLARRRPACMTLAAAAGTCRGRQAWYGSCTFADGHMALRPPGQGRPSQSGAHTHHHNAAQRQHPALAQHIRALDLQLHRHLQPRALRAAPPPAGSRVRRRGARWSRGVPHPGRARADARAKEGEERRAGNLTPDVLQSLDRLSTRRGCGGAAADDARSHVDW</sequence>
<feature type="compositionally biased region" description="Basic and acidic residues" evidence="1">
    <location>
        <begin position="154"/>
        <end position="168"/>
    </location>
</feature>
<evidence type="ECO:0000313" key="3">
    <source>
        <dbReference type="Proteomes" id="UP000298327"/>
    </source>
</evidence>
<feature type="region of interest" description="Disordered" evidence="1">
    <location>
        <begin position="77"/>
        <end position="104"/>
    </location>
</feature>
<protein>
    <submittedName>
        <fullName evidence="2">Uncharacterized protein</fullName>
    </submittedName>
</protein>
<evidence type="ECO:0000256" key="1">
    <source>
        <dbReference type="SAM" id="MobiDB-lite"/>
    </source>
</evidence>
<feature type="region of interest" description="Disordered" evidence="1">
    <location>
        <begin position="124"/>
        <end position="178"/>
    </location>
</feature>
<proteinExistence type="predicted"/>
<accession>A0A4Y9XZD6</accession>
<dbReference type="PROSITE" id="PS51257">
    <property type="entry name" value="PROKAR_LIPOPROTEIN"/>
    <property type="match status" value="1"/>
</dbReference>
<dbReference type="AlphaFoldDB" id="A0A4Y9XZD6"/>
<comment type="caution">
    <text evidence="2">The sequence shown here is derived from an EMBL/GenBank/DDBJ whole genome shotgun (WGS) entry which is preliminary data.</text>
</comment>